<proteinExistence type="predicted"/>
<reference evidence="3 4" key="1">
    <citation type="submission" date="2024-08" db="EMBL/GenBank/DDBJ databases">
        <authorList>
            <person name="Cucini C."/>
            <person name="Frati F."/>
        </authorList>
    </citation>
    <scope>NUCLEOTIDE SEQUENCE [LARGE SCALE GENOMIC DNA]</scope>
</reference>
<dbReference type="Proteomes" id="UP001642540">
    <property type="component" value="Unassembled WGS sequence"/>
</dbReference>
<feature type="region of interest" description="Disordered" evidence="2">
    <location>
        <begin position="385"/>
        <end position="455"/>
    </location>
</feature>
<feature type="compositionally biased region" description="Polar residues" evidence="2">
    <location>
        <begin position="628"/>
        <end position="641"/>
    </location>
</feature>
<dbReference type="EMBL" id="CAXLJM020000007">
    <property type="protein sequence ID" value="CAL8074823.1"/>
    <property type="molecule type" value="Genomic_DNA"/>
</dbReference>
<keyword evidence="1" id="KW-0175">Coiled coil</keyword>
<dbReference type="InterPro" id="IPR049733">
    <property type="entry name" value="CCDC61_N"/>
</dbReference>
<comment type="caution">
    <text evidence="3">The sequence shown here is derived from an EMBL/GenBank/DDBJ whole genome shotgun (WGS) entry which is preliminary data.</text>
</comment>
<feature type="compositionally biased region" description="Basic and acidic residues" evidence="2">
    <location>
        <begin position="256"/>
        <end position="271"/>
    </location>
</feature>
<organism evidence="3 4">
    <name type="scientific">Orchesella dallaii</name>
    <dbReference type="NCBI Taxonomy" id="48710"/>
    <lineage>
        <taxon>Eukaryota</taxon>
        <taxon>Metazoa</taxon>
        <taxon>Ecdysozoa</taxon>
        <taxon>Arthropoda</taxon>
        <taxon>Hexapoda</taxon>
        <taxon>Collembola</taxon>
        <taxon>Entomobryomorpha</taxon>
        <taxon>Entomobryoidea</taxon>
        <taxon>Orchesellidae</taxon>
        <taxon>Orchesellinae</taxon>
        <taxon>Orchesella</taxon>
    </lineage>
</organism>
<gene>
    <name evidence="3" type="ORF">ODALV1_LOCUS3002</name>
</gene>
<feature type="compositionally biased region" description="Polar residues" evidence="2">
    <location>
        <begin position="385"/>
        <end position="401"/>
    </location>
</feature>
<feature type="coiled-coil region" evidence="1">
    <location>
        <begin position="288"/>
        <end position="333"/>
    </location>
</feature>
<protein>
    <recommendedName>
        <fullName evidence="5">Coiled-coil domain-containing protein 61</fullName>
    </recommendedName>
</protein>
<dbReference type="CDD" id="cd22284">
    <property type="entry name" value="HD_CCDC61_N"/>
    <property type="match status" value="1"/>
</dbReference>
<keyword evidence="4" id="KW-1185">Reference proteome</keyword>
<evidence type="ECO:0000313" key="4">
    <source>
        <dbReference type="Proteomes" id="UP001642540"/>
    </source>
</evidence>
<accession>A0ABP1PTM0</accession>
<feature type="compositionally biased region" description="Basic and acidic residues" evidence="2">
    <location>
        <begin position="571"/>
        <end position="604"/>
    </location>
</feature>
<feature type="compositionally biased region" description="Basic and acidic residues" evidence="2">
    <location>
        <begin position="611"/>
        <end position="627"/>
    </location>
</feature>
<evidence type="ECO:0000256" key="2">
    <source>
        <dbReference type="SAM" id="MobiDB-lite"/>
    </source>
</evidence>
<feature type="compositionally biased region" description="Polar residues" evidence="2">
    <location>
        <begin position="419"/>
        <end position="428"/>
    </location>
</feature>
<feature type="compositionally biased region" description="Polar residues" evidence="2">
    <location>
        <begin position="657"/>
        <end position="681"/>
    </location>
</feature>
<sequence length="744" mass="84597">MTAASSNITTHWTFRDGRDYLLSLTTTETPNTVSFWISDKITGEEWTGCYDENGIEVLTKRTGCFKSFHTFLSMIKSAILKKSDSVVIDLLNIEDLAAISLHRQNSVTDSGTIPLNLQLYSKTGEISSGSSMGTASILLNPNGKASPNPKQSDIGSGISNFNNKSSLNKRKYLIVTYIAEFDKVHYPLLLNYSNPPDLSVMQNNIITLKAEVTSLKNAKVDLENQLESFKSGCLPNSHENNNVNHNLMIRDKAINDESREPTKSRAIHSNEGDGLDAEDPCSKCLDLINALQSKVHELENVVSIERDEHLKTMDNLKNENHFLRHKVEAAEKYELELWTQMQELKEKVARASALGKGRKQEESKDIIPRNRFHQSRHDLFYYNSKTSSVASRSPQTKFSPSPTMPLRNHNVENDRRRSITNNGQNTRIYSRDRNSLAQHDTQKHSRSRSTSAASCGTVDVVTKDSDFIQKRILQQLKDMSYRSRSSSYHSIKFRKHRSMDPRIEYRNYSLSPSPSRSRFDPTAYVQEKKKKLSKIADLRVQKIESRIRSGSRPSPSEKIDQIITSSPINSSKRERSSNCLRLKNESNQRSPRAEGLRDDNEDKQNYNLPSLKDRLERKIARKAKESGDQSSRPTSATNSGATRIISHIPHKNHPETLRNTQRSPPSRLANQSDSTKYTSKRFTPEMRQRSFRSPANPKMENRTSRRMPNDVINDALPSGFIKMQKSGRNALNNDQSTQKLHKIK</sequence>
<feature type="region of interest" description="Disordered" evidence="2">
    <location>
        <begin position="725"/>
        <end position="744"/>
    </location>
</feature>
<feature type="region of interest" description="Disordered" evidence="2">
    <location>
        <begin position="138"/>
        <end position="157"/>
    </location>
</feature>
<name>A0ABP1PTM0_9HEXA</name>
<feature type="coiled-coil region" evidence="1">
    <location>
        <begin position="198"/>
        <end position="225"/>
    </location>
</feature>
<evidence type="ECO:0000256" key="1">
    <source>
        <dbReference type="SAM" id="Coils"/>
    </source>
</evidence>
<feature type="region of interest" description="Disordered" evidence="2">
    <location>
        <begin position="544"/>
        <end position="714"/>
    </location>
</feature>
<evidence type="ECO:0008006" key="5">
    <source>
        <dbReference type="Google" id="ProtNLM"/>
    </source>
</evidence>
<feature type="region of interest" description="Disordered" evidence="2">
    <location>
        <begin position="256"/>
        <end position="276"/>
    </location>
</feature>
<evidence type="ECO:0000313" key="3">
    <source>
        <dbReference type="EMBL" id="CAL8074823.1"/>
    </source>
</evidence>
<feature type="compositionally biased region" description="Polar residues" evidence="2">
    <location>
        <begin position="726"/>
        <end position="738"/>
    </location>
</feature>